<dbReference type="GO" id="GO:0005737">
    <property type="term" value="C:cytoplasm"/>
    <property type="evidence" value="ECO:0007669"/>
    <property type="project" value="TreeGrafter"/>
</dbReference>
<dbReference type="EMBL" id="LLXL01000128">
    <property type="protein sequence ID" value="PKK77455.1"/>
    <property type="molecule type" value="Genomic_DNA"/>
</dbReference>
<dbReference type="Pfam" id="PF01053">
    <property type="entry name" value="Cys_Met_Meta_PP"/>
    <property type="match status" value="1"/>
</dbReference>
<keyword evidence="3" id="KW-0808">Transferase</keyword>
<evidence type="ECO:0000256" key="1">
    <source>
        <dbReference type="ARBA" id="ARBA00001933"/>
    </source>
</evidence>
<reference evidence="6 7" key="1">
    <citation type="submission" date="2016-04" db="EMBL/GenBank/DDBJ databases">
        <title>Genome analyses suggest a sexual origin of heterokaryosis in a supposedly ancient asexual fungus.</title>
        <authorList>
            <person name="Ropars J."/>
            <person name="Sedzielewska K."/>
            <person name="Noel J."/>
            <person name="Charron P."/>
            <person name="Farinelli L."/>
            <person name="Marton T."/>
            <person name="Kruger M."/>
            <person name="Pelin A."/>
            <person name="Brachmann A."/>
            <person name="Corradi N."/>
        </authorList>
    </citation>
    <scope>NUCLEOTIDE SEQUENCE [LARGE SCALE GENOMIC DNA]</scope>
    <source>
        <strain evidence="6 7">C2</strain>
    </source>
</reference>
<protein>
    <recommendedName>
        <fullName evidence="8">PLP-dependent transferase</fullName>
    </recommendedName>
</protein>
<dbReference type="InterPro" id="IPR015424">
    <property type="entry name" value="PyrdxlP-dep_Trfase"/>
</dbReference>
<dbReference type="InterPro" id="IPR015422">
    <property type="entry name" value="PyrdxlP-dep_Trfase_small"/>
</dbReference>
<dbReference type="SUPFAM" id="SSF53383">
    <property type="entry name" value="PLP-dependent transferases"/>
    <property type="match status" value="1"/>
</dbReference>
<comment type="similarity">
    <text evidence="2 5">Belongs to the trans-sulfuration enzymes family.</text>
</comment>
<dbReference type="PANTHER" id="PTHR43797:SF2">
    <property type="entry name" value="HOMOCYSTEINE_CYSTEINE SYNTHASE"/>
    <property type="match status" value="1"/>
</dbReference>
<dbReference type="VEuPathDB" id="FungiDB:RhiirA1_451545"/>
<evidence type="ECO:0000313" key="7">
    <source>
        <dbReference type="Proteomes" id="UP000233469"/>
    </source>
</evidence>
<evidence type="ECO:0000256" key="4">
    <source>
        <dbReference type="ARBA" id="ARBA00022898"/>
    </source>
</evidence>
<keyword evidence="4 5" id="KW-0663">Pyridoxal phosphate</keyword>
<dbReference type="AlphaFoldDB" id="A0A2N1NU90"/>
<dbReference type="GO" id="GO:0004124">
    <property type="term" value="F:cysteine synthase activity"/>
    <property type="evidence" value="ECO:0007669"/>
    <property type="project" value="TreeGrafter"/>
</dbReference>
<gene>
    <name evidence="6" type="ORF">RhiirC2_861916</name>
</gene>
<dbReference type="InterPro" id="IPR000277">
    <property type="entry name" value="Cys/Met-Metab_PyrdxlP-dep_enz"/>
</dbReference>
<evidence type="ECO:0000256" key="3">
    <source>
        <dbReference type="ARBA" id="ARBA00022679"/>
    </source>
</evidence>
<organism evidence="6 7">
    <name type="scientific">Rhizophagus irregularis</name>
    <dbReference type="NCBI Taxonomy" id="588596"/>
    <lineage>
        <taxon>Eukaryota</taxon>
        <taxon>Fungi</taxon>
        <taxon>Fungi incertae sedis</taxon>
        <taxon>Mucoromycota</taxon>
        <taxon>Glomeromycotina</taxon>
        <taxon>Glomeromycetes</taxon>
        <taxon>Glomerales</taxon>
        <taxon>Glomeraceae</taxon>
        <taxon>Rhizophagus</taxon>
    </lineage>
</organism>
<reference evidence="6 7" key="2">
    <citation type="submission" date="2017-10" db="EMBL/GenBank/DDBJ databases">
        <title>Extensive intraspecific genome diversity in a model arbuscular mycorrhizal fungus.</title>
        <authorList>
            <person name="Chen E.C.H."/>
            <person name="Morin E."/>
            <person name="Baudet D."/>
            <person name="Noel J."/>
            <person name="Ndikumana S."/>
            <person name="Charron P."/>
            <person name="St-Onge C."/>
            <person name="Giorgi J."/>
            <person name="Grigoriev I.V."/>
            <person name="Roux C."/>
            <person name="Martin F.M."/>
            <person name="Corradi N."/>
        </authorList>
    </citation>
    <scope>NUCLEOTIDE SEQUENCE [LARGE SCALE GENOMIC DNA]</scope>
    <source>
        <strain evidence="6 7">C2</strain>
    </source>
</reference>
<accession>A0A2N1NU90</accession>
<dbReference type="Gene3D" id="3.40.640.10">
    <property type="entry name" value="Type I PLP-dependent aspartate aminotransferase-like (Major domain)"/>
    <property type="match status" value="1"/>
</dbReference>
<dbReference type="GO" id="GO:0071269">
    <property type="term" value="P:L-homocysteine biosynthetic process"/>
    <property type="evidence" value="ECO:0007669"/>
    <property type="project" value="TreeGrafter"/>
</dbReference>
<dbReference type="Proteomes" id="UP000233469">
    <property type="component" value="Unassembled WGS sequence"/>
</dbReference>
<dbReference type="InterPro" id="IPR015421">
    <property type="entry name" value="PyrdxlP-dep_Trfase_major"/>
</dbReference>
<sequence length="197" mass="22678">MSEKMEKTERGIFVLRLFNCTQVILPKLGINVKFVQGDDPEEFAKLINDKPKAIYLESMRNLKFNIPDFEAICEYFIKPIVRGADIVVHMQRNNGTTIRGVVIDEEWIWMYLAFGVKGDANVGAAFIDALQLASERRKNSRDTSCFNDTSTINGRRQLFAGVNKKMIRLTRFSVGYEHIDDIKEDFTIAFEKIKEIN</sequence>
<dbReference type="GO" id="GO:0006535">
    <property type="term" value="P:cysteine biosynthetic process from serine"/>
    <property type="evidence" value="ECO:0007669"/>
    <property type="project" value="TreeGrafter"/>
</dbReference>
<dbReference type="VEuPathDB" id="FungiDB:FUN_024887"/>
<comment type="caution">
    <text evidence="6">The sequence shown here is derived from an EMBL/GenBank/DDBJ whole genome shotgun (WGS) entry which is preliminary data.</text>
</comment>
<evidence type="ECO:0008006" key="8">
    <source>
        <dbReference type="Google" id="ProtNLM"/>
    </source>
</evidence>
<dbReference type="InterPro" id="IPR006235">
    <property type="entry name" value="OAc-hSer/O-AcSer_sulfhydrylase"/>
</dbReference>
<dbReference type="GO" id="GO:0003961">
    <property type="term" value="F:O-acetylhomoserine aminocarboxypropyltransferase activity"/>
    <property type="evidence" value="ECO:0007669"/>
    <property type="project" value="TreeGrafter"/>
</dbReference>
<evidence type="ECO:0000313" key="6">
    <source>
        <dbReference type="EMBL" id="PKK77455.1"/>
    </source>
</evidence>
<proteinExistence type="inferred from homology"/>
<dbReference type="GO" id="GO:0030170">
    <property type="term" value="F:pyridoxal phosphate binding"/>
    <property type="evidence" value="ECO:0007669"/>
    <property type="project" value="InterPro"/>
</dbReference>
<evidence type="ECO:0000256" key="5">
    <source>
        <dbReference type="RuleBase" id="RU362118"/>
    </source>
</evidence>
<dbReference type="Gene3D" id="3.90.1150.10">
    <property type="entry name" value="Aspartate Aminotransferase, domain 1"/>
    <property type="match status" value="1"/>
</dbReference>
<comment type="cofactor">
    <cofactor evidence="1 5">
        <name>pyridoxal 5'-phosphate</name>
        <dbReference type="ChEBI" id="CHEBI:597326"/>
    </cofactor>
</comment>
<name>A0A2N1NU90_9GLOM</name>
<dbReference type="PANTHER" id="PTHR43797">
    <property type="entry name" value="HOMOCYSTEINE/CYSTEINE SYNTHASE"/>
    <property type="match status" value="1"/>
</dbReference>
<evidence type="ECO:0000256" key="2">
    <source>
        <dbReference type="ARBA" id="ARBA00009077"/>
    </source>
</evidence>
<dbReference type="GO" id="GO:0019346">
    <property type="term" value="P:transsulfuration"/>
    <property type="evidence" value="ECO:0007669"/>
    <property type="project" value="InterPro"/>
</dbReference>